<feature type="compositionally biased region" description="Polar residues" evidence="3">
    <location>
        <begin position="987"/>
        <end position="1008"/>
    </location>
</feature>
<keyword evidence="4" id="KW-1133">Transmembrane helix</keyword>
<feature type="compositionally biased region" description="Polar residues" evidence="3">
    <location>
        <begin position="1762"/>
        <end position="1776"/>
    </location>
</feature>
<keyword evidence="1" id="KW-0862">Zinc</keyword>
<evidence type="ECO:0000256" key="3">
    <source>
        <dbReference type="SAM" id="MobiDB-lite"/>
    </source>
</evidence>
<evidence type="ECO:0000259" key="5">
    <source>
        <dbReference type="PROSITE" id="PS50158"/>
    </source>
</evidence>
<evidence type="ECO:0000256" key="1">
    <source>
        <dbReference type="PROSITE-ProRule" id="PRU00047"/>
    </source>
</evidence>
<dbReference type="Pfam" id="PF00098">
    <property type="entry name" value="zf-CCHC"/>
    <property type="match status" value="1"/>
</dbReference>
<dbReference type="SMART" id="SM00343">
    <property type="entry name" value="ZnF_C2HC"/>
    <property type="match status" value="1"/>
</dbReference>
<keyword evidence="4" id="KW-0472">Membrane</keyword>
<dbReference type="Gene3D" id="2.40.70.10">
    <property type="entry name" value="Acid Proteases"/>
    <property type="match status" value="1"/>
</dbReference>
<dbReference type="InterPro" id="IPR005162">
    <property type="entry name" value="Retrotrans_gag_dom"/>
</dbReference>
<evidence type="ECO:0000256" key="4">
    <source>
        <dbReference type="SAM" id="Phobius"/>
    </source>
</evidence>
<protein>
    <submittedName>
        <fullName evidence="6">Reverse transcriptase domain-containing protein</fullName>
    </submittedName>
</protein>
<dbReference type="GO" id="GO:0008270">
    <property type="term" value="F:zinc ion binding"/>
    <property type="evidence" value="ECO:0007669"/>
    <property type="project" value="UniProtKB-KW"/>
</dbReference>
<keyword evidence="6" id="KW-0695">RNA-directed DNA polymerase</keyword>
<dbReference type="InterPro" id="IPR001878">
    <property type="entry name" value="Znf_CCHC"/>
</dbReference>
<feature type="domain" description="CCHC-type" evidence="5">
    <location>
        <begin position="1804"/>
        <end position="1820"/>
    </location>
</feature>
<dbReference type="PROSITE" id="PS50158">
    <property type="entry name" value="ZF_CCHC"/>
    <property type="match status" value="1"/>
</dbReference>
<comment type="caution">
    <text evidence="6">The sequence shown here is derived from an EMBL/GenBank/DDBJ whole genome shotgun (WGS) entry which is preliminary data.</text>
</comment>
<dbReference type="Gene3D" id="4.10.60.10">
    <property type="entry name" value="Zinc finger, CCHC-type"/>
    <property type="match status" value="1"/>
</dbReference>
<dbReference type="PANTHER" id="PTHR33223:SF11">
    <property type="entry name" value="ELEMENT PROTEIN, PUTATIVE-RELATED"/>
    <property type="match status" value="1"/>
</dbReference>
<sequence length="1836" mass="207779">MRTRSSSNLPVVSFNPSTSNLKRRNRRRSKHPFILEESLIDTMADQRTMAELLREPTKGYAEAIVVPSILAEQFELKHNLINMMTSDQFFKLEKDNPHGAARWWLEKEPPRSIHTWEDLVSKFINEFFPPSRTTNLRNEISNFQQRFDESFHEACDRYKDLLRVCPHHGFTKLHQLDTFYNALNPADQDSLNAAAGGNLLERPTQDVLTIIENKSKCLATGGTTFPELQDNIQGYASAAAVNYNQGNSVYRLPGSRSLPSNTVANPKGKLKAITTRSGIVLDGPTVPTSPPFINPEEDERIEETLTDPDLAEYIIKLHINITLADALILMPKYYKMLKALLSNKKKLQELANTPFNENFLVVILKKLPKKLGNPGKFIIPCLPELISTRMTLELANRAICTPAGIARDVFVPVGKFTFPADFVIVDYESDPRVPFILGRPFLRTDRALIDIHGEEMILCDGDERLILNIRHDTSSYSNQPQKESINLINVFNNSSEYFLEDLFSNQPSGNPTFFSHPELTSSKVNDVIFDSEGGKVLPEKLLDLDSTKDLYPPLHVNPLSGITTYSSSPLLKELADELALIIFPPKYDDDLYNLANLADNFVDSMPEMFIDEHALDYSSPLIFDEYDDDFLEVESDAENVYDDHVNSKGEKIKESKLLIDELDLPCDFLLSKYDSFISYDFSRVDAKPSTNNKDKVFNPCILIQEKPFEIITRIVQDKNLAISNASLVLEDFDPPFYEPLFFKEVPRFTASFRLTIDVAVFQRKPIATTKVDQQNCLSEKPSPSFDELMSTPIDFSSYVMHSLKIDNLTQEHLVRPTFNLLKGTCKSHVELKYNFEKCYKAVNDRLDWNNPEGKEYLFDLSKPLPLIMDHGRQVVPANFFFNNDLESRIIIKAIDKLILERRLMRSLEKSLVGEIMKKTLDCLNGQYDFVIFYPTPFQEILIVAAADTRQVKIHSHMLCNDMGESETQPKVSDHVNSVLNKIKDASKPSSLNSGYGDGNNTSVGSGNQLEDEDSDFYDGYEDQVVDLHGALKEYRDFMLSMSGVQSTATFLREDGGRLLPSFMRRDIDSLFGNEVKSSMEEGAAAMENLVRKLGNAKERAKCKKLKKELEEARGVMFEERPNDAIDVSVEDEENVANQMGWTKMKKLMTAEFCPVEELQRIENELWNLKVNEYNMVAYTQRFNELALICPRMVEPKSTKIDAYIRGLSDNIKGMKGFLEGNKQKWENFLSGNSSDQVPQVWKDWAQSGYCKEKNVATGANAQFGIVMIVALQVMDTGCRLFPVGAPFTQRMISSIPIGGNISLKGFLLPILLLVVIIVTVVIVAVILVVVIIAIVGVVIVVTIIGVVFVIGVFAIIKLSFVIISFEAVTFPSILLGNPSMKTSISVLEFGTIVGHKVVNSWNLLIPGDLVGLLYSNRFGIGIPPGQGILGESTSSKFYFAVLGTVATRKYRFSSFKPMNETKSSFCTIEVERLEAHKLLTSRDGHEDNEMRYPIGGLVSLEQTDGEAMINSIKNGDQPLPRVTQVSIAGTTSTEQPPLKDKSIWSDQEKRIQKIDRLVRSLLIQGLPNDIYSLIDSNKTAKDLWDALARHMLGSEYGEQDRKVAVLYEYETFKANEGEFLLDTYIRYLQVIDDLKKCGYSKYNCELNFKFLNNLQPEWKQYATMMRQNKNLMDINIDALYNILKQNQRDVNDTMGSKKKTIMVTSDPLALIAEKTNVSRSKEKVVVSSDSEGSETDDFSELKKITAFLAKAFNGRKFYSKPTNNNFRTSSSSQSINKKQEFVKTDNKRVERKDDEKKRDMSRVKCYNCKKEGHFAKDCKKAKTEKKMMFSSCCLLA</sequence>
<reference evidence="6" key="1">
    <citation type="journal article" date="2019" name="Sci. Rep.">
        <title>Draft genome of Tanacetum cinerariifolium, the natural source of mosquito coil.</title>
        <authorList>
            <person name="Yamashiro T."/>
            <person name="Shiraishi A."/>
            <person name="Satake H."/>
            <person name="Nakayama K."/>
        </authorList>
    </citation>
    <scope>NUCLEOTIDE SEQUENCE</scope>
</reference>
<keyword evidence="1" id="KW-0479">Metal-binding</keyword>
<dbReference type="EMBL" id="BKCJ010003713">
    <property type="protein sequence ID" value="GEU56734.1"/>
    <property type="molecule type" value="Genomic_DNA"/>
</dbReference>
<feature type="transmembrane region" description="Helical" evidence="4">
    <location>
        <begin position="1306"/>
        <end position="1330"/>
    </location>
</feature>
<dbReference type="GO" id="GO:0003964">
    <property type="term" value="F:RNA-directed DNA polymerase activity"/>
    <property type="evidence" value="ECO:0007669"/>
    <property type="project" value="UniProtKB-KW"/>
</dbReference>
<feature type="region of interest" description="Disordered" evidence="3">
    <location>
        <begin position="985"/>
        <end position="1012"/>
    </location>
</feature>
<feature type="compositionally biased region" description="Basic and acidic residues" evidence="3">
    <location>
        <begin position="1777"/>
        <end position="1796"/>
    </location>
</feature>
<feature type="compositionally biased region" description="Polar residues" evidence="3">
    <location>
        <begin position="1"/>
        <end position="20"/>
    </location>
</feature>
<feature type="region of interest" description="Disordered" evidence="3">
    <location>
        <begin position="1"/>
        <end position="27"/>
    </location>
</feature>
<dbReference type="InterPro" id="IPR021109">
    <property type="entry name" value="Peptidase_aspartic_dom_sf"/>
</dbReference>
<feature type="region of interest" description="Disordered" evidence="3">
    <location>
        <begin position="1762"/>
        <end position="1796"/>
    </location>
</feature>
<keyword evidence="4" id="KW-0812">Transmembrane</keyword>
<feature type="coiled-coil region" evidence="2">
    <location>
        <begin position="1079"/>
        <end position="1115"/>
    </location>
</feature>
<evidence type="ECO:0000313" key="6">
    <source>
        <dbReference type="EMBL" id="GEU56734.1"/>
    </source>
</evidence>
<evidence type="ECO:0000256" key="2">
    <source>
        <dbReference type="SAM" id="Coils"/>
    </source>
</evidence>
<name>A0A6L2L9A5_TANCI</name>
<dbReference type="CDD" id="cd00303">
    <property type="entry name" value="retropepsin_like"/>
    <property type="match status" value="1"/>
</dbReference>
<gene>
    <name evidence="6" type="ORF">Tci_028712</name>
</gene>
<keyword evidence="1" id="KW-0863">Zinc-finger</keyword>
<feature type="transmembrane region" description="Helical" evidence="4">
    <location>
        <begin position="1337"/>
        <end position="1365"/>
    </location>
</feature>
<organism evidence="6">
    <name type="scientific">Tanacetum cinerariifolium</name>
    <name type="common">Dalmatian daisy</name>
    <name type="synonym">Chrysanthemum cinerariifolium</name>
    <dbReference type="NCBI Taxonomy" id="118510"/>
    <lineage>
        <taxon>Eukaryota</taxon>
        <taxon>Viridiplantae</taxon>
        <taxon>Streptophyta</taxon>
        <taxon>Embryophyta</taxon>
        <taxon>Tracheophyta</taxon>
        <taxon>Spermatophyta</taxon>
        <taxon>Magnoliopsida</taxon>
        <taxon>eudicotyledons</taxon>
        <taxon>Gunneridae</taxon>
        <taxon>Pentapetalae</taxon>
        <taxon>asterids</taxon>
        <taxon>campanulids</taxon>
        <taxon>Asterales</taxon>
        <taxon>Asteraceae</taxon>
        <taxon>Asteroideae</taxon>
        <taxon>Anthemideae</taxon>
        <taxon>Anthemidinae</taxon>
        <taxon>Tanacetum</taxon>
    </lineage>
</organism>
<accession>A0A6L2L9A5</accession>
<proteinExistence type="predicted"/>
<dbReference type="GO" id="GO:0003676">
    <property type="term" value="F:nucleic acid binding"/>
    <property type="evidence" value="ECO:0007669"/>
    <property type="project" value="InterPro"/>
</dbReference>
<dbReference type="InterPro" id="IPR036875">
    <property type="entry name" value="Znf_CCHC_sf"/>
</dbReference>
<keyword evidence="6" id="KW-0808">Transferase</keyword>
<dbReference type="SUPFAM" id="SSF57756">
    <property type="entry name" value="Retrovirus zinc finger-like domains"/>
    <property type="match status" value="1"/>
</dbReference>
<dbReference type="Pfam" id="PF03732">
    <property type="entry name" value="Retrotrans_gag"/>
    <property type="match status" value="2"/>
</dbReference>
<keyword evidence="6" id="KW-0548">Nucleotidyltransferase</keyword>
<dbReference type="PANTHER" id="PTHR33223">
    <property type="entry name" value="CCHC-TYPE DOMAIN-CONTAINING PROTEIN"/>
    <property type="match status" value="1"/>
</dbReference>
<dbReference type="Pfam" id="PF14223">
    <property type="entry name" value="Retrotran_gag_2"/>
    <property type="match status" value="1"/>
</dbReference>
<keyword evidence="2" id="KW-0175">Coiled coil</keyword>